<keyword evidence="8" id="KW-0807">Transducer</keyword>
<dbReference type="InterPro" id="IPR017452">
    <property type="entry name" value="GPCR_Rhodpsn_7TM"/>
</dbReference>
<proteinExistence type="predicted"/>
<evidence type="ECO:0000256" key="3">
    <source>
        <dbReference type="ARBA" id="ARBA00022692"/>
    </source>
</evidence>
<dbReference type="SUPFAM" id="SSF81321">
    <property type="entry name" value="Family A G protein-coupled receptor-like"/>
    <property type="match status" value="1"/>
</dbReference>
<keyword evidence="11" id="KW-1185">Reference proteome</keyword>
<dbReference type="Proteomes" id="UP000515163">
    <property type="component" value="Unplaced"/>
</dbReference>
<organism evidence="11 13">
    <name type="scientific">Actinia tenebrosa</name>
    <name type="common">Australian red waratah sea anemone</name>
    <dbReference type="NCBI Taxonomy" id="6105"/>
    <lineage>
        <taxon>Eukaryota</taxon>
        <taxon>Metazoa</taxon>
        <taxon>Cnidaria</taxon>
        <taxon>Anthozoa</taxon>
        <taxon>Hexacorallia</taxon>
        <taxon>Actiniaria</taxon>
        <taxon>Actiniidae</taxon>
        <taxon>Actinia</taxon>
    </lineage>
</organism>
<feature type="transmembrane region" description="Helical" evidence="9">
    <location>
        <begin position="289"/>
        <end position="314"/>
    </location>
</feature>
<evidence type="ECO:0000313" key="12">
    <source>
        <dbReference type="RefSeq" id="XP_031573610.1"/>
    </source>
</evidence>
<keyword evidence="2" id="KW-1003">Cell membrane</keyword>
<dbReference type="GeneID" id="116307482"/>
<dbReference type="Pfam" id="PF00001">
    <property type="entry name" value="7tm_1"/>
    <property type="match status" value="1"/>
</dbReference>
<dbReference type="GO" id="GO:0004930">
    <property type="term" value="F:G protein-coupled receptor activity"/>
    <property type="evidence" value="ECO:0007669"/>
    <property type="project" value="UniProtKB-KW"/>
</dbReference>
<feature type="transmembrane region" description="Helical" evidence="9">
    <location>
        <begin position="76"/>
        <end position="103"/>
    </location>
</feature>
<reference evidence="12 13" key="1">
    <citation type="submission" date="2025-04" db="UniProtKB">
        <authorList>
            <consortium name="RefSeq"/>
        </authorList>
    </citation>
    <scope>IDENTIFICATION</scope>
    <source>
        <tissue evidence="12 13">Tentacle</tissue>
    </source>
</reference>
<dbReference type="RefSeq" id="XP_031573611.1">
    <property type="nucleotide sequence ID" value="XM_031717751.1"/>
</dbReference>
<dbReference type="CDD" id="cd00637">
    <property type="entry name" value="7tm_classA_rhodopsin-like"/>
    <property type="match status" value="1"/>
</dbReference>
<keyword evidence="7" id="KW-0675">Receptor</keyword>
<comment type="subcellular location">
    <subcellularLocation>
        <location evidence="1">Cell membrane</location>
        <topology evidence="1">Multi-pass membrane protein</topology>
    </subcellularLocation>
</comment>
<feature type="domain" description="G-protein coupled receptors family 1 profile" evidence="10">
    <location>
        <begin position="56"/>
        <end position="312"/>
    </location>
</feature>
<feature type="transmembrane region" description="Helical" evidence="9">
    <location>
        <begin position="40"/>
        <end position="64"/>
    </location>
</feature>
<dbReference type="InterPro" id="IPR050569">
    <property type="entry name" value="TAAR"/>
</dbReference>
<dbReference type="KEGG" id="aten:116307482"/>
<keyword evidence="3 9" id="KW-0812">Transmembrane</keyword>
<accession>A0A6P8J152</accession>
<evidence type="ECO:0000256" key="8">
    <source>
        <dbReference type="ARBA" id="ARBA00023224"/>
    </source>
</evidence>
<keyword evidence="4 9" id="KW-1133">Transmembrane helix</keyword>
<evidence type="ECO:0000256" key="6">
    <source>
        <dbReference type="ARBA" id="ARBA00023136"/>
    </source>
</evidence>
<evidence type="ECO:0000259" key="10">
    <source>
        <dbReference type="PROSITE" id="PS50262"/>
    </source>
</evidence>
<dbReference type="GO" id="GO:0005886">
    <property type="term" value="C:plasma membrane"/>
    <property type="evidence" value="ECO:0007669"/>
    <property type="project" value="UniProtKB-SubCell"/>
</dbReference>
<dbReference type="AlphaFoldDB" id="A0A6P8J152"/>
<protein>
    <submittedName>
        <fullName evidence="12 13">Histamine H2 receptor-like</fullName>
    </submittedName>
</protein>
<feature type="transmembrane region" description="Helical" evidence="9">
    <location>
        <begin position="197"/>
        <end position="216"/>
    </location>
</feature>
<feature type="transmembrane region" description="Helical" evidence="9">
    <location>
        <begin position="252"/>
        <end position="277"/>
    </location>
</feature>
<keyword evidence="6 9" id="KW-0472">Membrane</keyword>
<dbReference type="OrthoDB" id="5962323at2759"/>
<evidence type="ECO:0000313" key="13">
    <source>
        <dbReference type="RefSeq" id="XP_031573611.1"/>
    </source>
</evidence>
<evidence type="ECO:0000256" key="4">
    <source>
        <dbReference type="ARBA" id="ARBA00022989"/>
    </source>
</evidence>
<evidence type="ECO:0000256" key="7">
    <source>
        <dbReference type="ARBA" id="ARBA00023170"/>
    </source>
</evidence>
<gene>
    <name evidence="12 13" type="primary">LOC116307482</name>
</gene>
<sequence length="344" mass="39014">MKDINDSSIFTNMSTLIANSSKDHDAATQALIEVYLKFELASVVFLVLLAAVTIPTNILLLMLIRMDPLKCFNKPTTPFIVGLAVADLLTGLTTEPFFAIYYYARHISPSRTVSPGVLLLYRAGQFASTVAISSSFLIVLALSWSQYIAVAFPHRYSTLITRKRVTVCVCGSWVYFFCFSLLQFAKIDLISFLKADLVLHPTLISAVLLITIILLYKSFQQEIQRKRSFAGRSKNDHENRARKEAENIERQFTIVTIYLAGILLASALPHMVIQYVFLYGTFSVRGHMYLSICLRVRDLLLFLKVALDAFIYAWRLKTYRQTFQHTVKCCVFKRKDNGGNSLII</sequence>
<evidence type="ECO:0000313" key="11">
    <source>
        <dbReference type="Proteomes" id="UP000515163"/>
    </source>
</evidence>
<dbReference type="Gene3D" id="1.20.1070.10">
    <property type="entry name" value="Rhodopsin 7-helix transmembrane proteins"/>
    <property type="match status" value="1"/>
</dbReference>
<dbReference type="PROSITE" id="PS50262">
    <property type="entry name" value="G_PROTEIN_RECEP_F1_2"/>
    <property type="match status" value="1"/>
</dbReference>
<evidence type="ECO:0000256" key="1">
    <source>
        <dbReference type="ARBA" id="ARBA00004651"/>
    </source>
</evidence>
<feature type="transmembrane region" description="Helical" evidence="9">
    <location>
        <begin position="123"/>
        <end position="144"/>
    </location>
</feature>
<dbReference type="PRINTS" id="PR00237">
    <property type="entry name" value="GPCRRHODOPSN"/>
</dbReference>
<evidence type="ECO:0000256" key="2">
    <source>
        <dbReference type="ARBA" id="ARBA00022475"/>
    </source>
</evidence>
<dbReference type="RefSeq" id="XP_031573610.1">
    <property type="nucleotide sequence ID" value="XM_031717750.1"/>
</dbReference>
<evidence type="ECO:0000256" key="5">
    <source>
        <dbReference type="ARBA" id="ARBA00023040"/>
    </source>
</evidence>
<feature type="transmembrane region" description="Helical" evidence="9">
    <location>
        <begin position="165"/>
        <end position="185"/>
    </location>
</feature>
<name>A0A6P8J152_ACTTE</name>
<evidence type="ECO:0000256" key="9">
    <source>
        <dbReference type="SAM" id="Phobius"/>
    </source>
</evidence>
<dbReference type="PANTHER" id="PTHR24249">
    <property type="entry name" value="HISTAMINE RECEPTOR-RELATED G-PROTEIN COUPLED RECEPTOR"/>
    <property type="match status" value="1"/>
</dbReference>
<dbReference type="InterPro" id="IPR000276">
    <property type="entry name" value="GPCR_Rhodpsn"/>
</dbReference>
<keyword evidence="5" id="KW-0297">G-protein coupled receptor</keyword>